<keyword evidence="1" id="KW-1133">Transmembrane helix</keyword>
<dbReference type="Proteomes" id="UP000249890">
    <property type="component" value="Chromosome"/>
</dbReference>
<feature type="transmembrane region" description="Helical" evidence="1">
    <location>
        <begin position="113"/>
        <end position="131"/>
    </location>
</feature>
<feature type="transmembrane region" description="Helical" evidence="1">
    <location>
        <begin position="86"/>
        <end position="107"/>
    </location>
</feature>
<keyword evidence="1" id="KW-0812">Transmembrane</keyword>
<evidence type="ECO:0000313" key="2">
    <source>
        <dbReference type="EMBL" id="ASA19703.1"/>
    </source>
</evidence>
<protein>
    <submittedName>
        <fullName evidence="2">Uncharacterized protein</fullName>
    </submittedName>
</protein>
<keyword evidence="3" id="KW-1185">Reference proteome</keyword>
<dbReference type="AlphaFoldDB" id="A0A2Z2KA93"/>
<feature type="transmembrane region" description="Helical" evidence="1">
    <location>
        <begin position="12"/>
        <end position="32"/>
    </location>
</feature>
<name>A0A2Z2KA93_9BACL</name>
<dbReference type="OrthoDB" id="1909106at2"/>
<dbReference type="RefSeq" id="WP_087913728.1">
    <property type="nucleotide sequence ID" value="NZ_CP021780.1"/>
</dbReference>
<accession>A0A2Z2KA93</accession>
<dbReference type="KEGG" id="pdh:B9T62_02075"/>
<evidence type="ECO:0000313" key="3">
    <source>
        <dbReference type="Proteomes" id="UP000249890"/>
    </source>
</evidence>
<dbReference type="EMBL" id="CP021780">
    <property type="protein sequence ID" value="ASA19703.1"/>
    <property type="molecule type" value="Genomic_DNA"/>
</dbReference>
<organism evidence="2 3">
    <name type="scientific">Paenibacillus donghaensis</name>
    <dbReference type="NCBI Taxonomy" id="414771"/>
    <lineage>
        <taxon>Bacteria</taxon>
        <taxon>Bacillati</taxon>
        <taxon>Bacillota</taxon>
        <taxon>Bacilli</taxon>
        <taxon>Bacillales</taxon>
        <taxon>Paenibacillaceae</taxon>
        <taxon>Paenibacillus</taxon>
    </lineage>
</organism>
<sequence length="139" mass="15491">MGYIKRLQRIYIAQLLIGFSALIAGLCGLYPQDFGRDTLYGVAAGCLLTGGVGWWLNFRLLRNPARAAETELAAGEERNQFVRMKAFTAVFAVMVIVEGLSSVVTAYMGWQQAAITLCALLLIQCLAYWGFARYYSRIY</sequence>
<gene>
    <name evidence="2" type="ORF">B9T62_02075</name>
</gene>
<evidence type="ECO:0000256" key="1">
    <source>
        <dbReference type="SAM" id="Phobius"/>
    </source>
</evidence>
<reference evidence="2 3" key="1">
    <citation type="submission" date="2017-06" db="EMBL/GenBank/DDBJ databases">
        <title>Complete genome sequence of Paenibacillus donghaensis KCTC 13049T isolated from East Sea sediment, South Korea.</title>
        <authorList>
            <person name="Jung B.K."/>
            <person name="Hong S.-J."/>
            <person name="Shin J.-H."/>
        </authorList>
    </citation>
    <scope>NUCLEOTIDE SEQUENCE [LARGE SCALE GENOMIC DNA]</scope>
    <source>
        <strain evidence="2 3">KCTC 13049</strain>
    </source>
</reference>
<keyword evidence="1" id="KW-0472">Membrane</keyword>
<feature type="transmembrane region" description="Helical" evidence="1">
    <location>
        <begin position="38"/>
        <end position="56"/>
    </location>
</feature>
<proteinExistence type="predicted"/>